<accession>A0A2T7PLC9</accession>
<dbReference type="OrthoDB" id="6250593at2759"/>
<protein>
    <submittedName>
        <fullName evidence="1">Uncharacterized protein</fullName>
    </submittedName>
</protein>
<comment type="caution">
    <text evidence="1">The sequence shown here is derived from an EMBL/GenBank/DDBJ whole genome shotgun (WGS) entry which is preliminary data.</text>
</comment>
<dbReference type="STRING" id="400727.A0A2T7PLC9"/>
<dbReference type="SUPFAM" id="SSF103657">
    <property type="entry name" value="BAR/IMD domain-like"/>
    <property type="match status" value="1"/>
</dbReference>
<proteinExistence type="predicted"/>
<reference evidence="1 2" key="1">
    <citation type="submission" date="2018-04" db="EMBL/GenBank/DDBJ databases">
        <title>The genome of golden apple snail Pomacea canaliculata provides insight into stress tolerance and invasive adaptation.</title>
        <authorList>
            <person name="Liu C."/>
            <person name="Liu B."/>
            <person name="Ren Y."/>
            <person name="Zhang Y."/>
            <person name="Wang H."/>
            <person name="Li S."/>
            <person name="Jiang F."/>
            <person name="Yin L."/>
            <person name="Zhang G."/>
            <person name="Qian W."/>
            <person name="Fan W."/>
        </authorList>
    </citation>
    <scope>NUCLEOTIDE SEQUENCE [LARGE SCALE GENOMIC DNA]</scope>
    <source>
        <strain evidence="1">SZHN2017</strain>
        <tissue evidence="1">Muscle</tissue>
    </source>
</reference>
<dbReference type="InterPro" id="IPR027267">
    <property type="entry name" value="AH/BAR_dom_sf"/>
</dbReference>
<evidence type="ECO:0000313" key="2">
    <source>
        <dbReference type="Proteomes" id="UP000245119"/>
    </source>
</evidence>
<dbReference type="Proteomes" id="UP000245119">
    <property type="component" value="Linkage Group LG3"/>
</dbReference>
<dbReference type="EMBL" id="PZQS01000003">
    <property type="protein sequence ID" value="PVD34202.1"/>
    <property type="molecule type" value="Genomic_DNA"/>
</dbReference>
<sequence>MLATSSDGPKGRDFQTSACASSPALLRNGRNGVWRHCNPCNGVSCHRNPPFPINGAPSSLSVGEKAHFTVPPKNIKPTDTPCSIFTAWEKLLQETEMDAQAHLDAAGLLIKNVHRPLQEVASHKTSQTRQLIAFRELLENLIQQTESNLDQLVRSLLKGPREEDSERAQATRTELCTSHNDYVLCLRATNRTAEEFQRVLPEVLEELEEIYIDTSNTVNVAIEGHALLMLTKANEQHRRFEEQLKMCRQVNPQLDVTCFVTATKSDSSSDVTGCKRHFCISPGDLSQLGVSAGQVEVGRNQLLLDQCTIVTLEERRLSLQRRGMELLSAIKQSQDRNNAYVNACQRQDDQECQNLFLTGHTLPKFAVNKDRRNWVFEAHTLPALFKLNENSFSESRSEGAEDNNLFTDIDEYHSRFIGSLNILATDNANVTDELSCS</sequence>
<keyword evidence="2" id="KW-1185">Reference proteome</keyword>
<organism evidence="1 2">
    <name type="scientific">Pomacea canaliculata</name>
    <name type="common">Golden apple snail</name>
    <dbReference type="NCBI Taxonomy" id="400727"/>
    <lineage>
        <taxon>Eukaryota</taxon>
        <taxon>Metazoa</taxon>
        <taxon>Spiralia</taxon>
        <taxon>Lophotrochozoa</taxon>
        <taxon>Mollusca</taxon>
        <taxon>Gastropoda</taxon>
        <taxon>Caenogastropoda</taxon>
        <taxon>Architaenioglossa</taxon>
        <taxon>Ampullarioidea</taxon>
        <taxon>Ampullariidae</taxon>
        <taxon>Pomacea</taxon>
    </lineage>
</organism>
<name>A0A2T7PLC9_POMCA</name>
<evidence type="ECO:0000313" key="1">
    <source>
        <dbReference type="EMBL" id="PVD34202.1"/>
    </source>
</evidence>
<dbReference type="Gene3D" id="1.20.1270.60">
    <property type="entry name" value="Arfaptin homology (AH) domain/BAR domain"/>
    <property type="match status" value="1"/>
</dbReference>
<dbReference type="AlphaFoldDB" id="A0A2T7PLC9"/>
<gene>
    <name evidence="1" type="ORF">C0Q70_05468</name>
</gene>